<proteinExistence type="inferred from homology"/>
<dbReference type="EMBL" id="JBFXLQ010000029">
    <property type="protein sequence ID" value="KAL2865878.1"/>
    <property type="molecule type" value="Genomic_DNA"/>
</dbReference>
<dbReference type="Proteomes" id="UP001610432">
    <property type="component" value="Unassembled WGS sequence"/>
</dbReference>
<keyword evidence="7" id="KW-1185">Reference proteome</keyword>
<dbReference type="GeneID" id="98139963"/>
<name>A0ABR4LMV8_9EURO</name>
<dbReference type="InterPro" id="IPR020946">
    <property type="entry name" value="Flavin_mOase-like"/>
</dbReference>
<evidence type="ECO:0000256" key="4">
    <source>
        <dbReference type="ARBA" id="ARBA00022857"/>
    </source>
</evidence>
<evidence type="ECO:0000256" key="5">
    <source>
        <dbReference type="ARBA" id="ARBA00023002"/>
    </source>
</evidence>
<dbReference type="InterPro" id="IPR050346">
    <property type="entry name" value="FMO-like"/>
</dbReference>
<dbReference type="InterPro" id="IPR000960">
    <property type="entry name" value="Flavin_mOase"/>
</dbReference>
<keyword evidence="4" id="KW-0521">NADP</keyword>
<dbReference type="Pfam" id="PF13450">
    <property type="entry name" value="NAD_binding_8"/>
    <property type="match status" value="1"/>
</dbReference>
<evidence type="ECO:0000256" key="3">
    <source>
        <dbReference type="ARBA" id="ARBA00022827"/>
    </source>
</evidence>
<evidence type="ECO:0000256" key="2">
    <source>
        <dbReference type="ARBA" id="ARBA00022630"/>
    </source>
</evidence>
<dbReference type="RefSeq" id="XP_070884857.1">
    <property type="nucleotide sequence ID" value="XM_071024891.1"/>
</dbReference>
<organism evidence="6 7">
    <name type="scientific">Aspergillus lucknowensis</name>
    <dbReference type="NCBI Taxonomy" id="176173"/>
    <lineage>
        <taxon>Eukaryota</taxon>
        <taxon>Fungi</taxon>
        <taxon>Dikarya</taxon>
        <taxon>Ascomycota</taxon>
        <taxon>Pezizomycotina</taxon>
        <taxon>Eurotiomycetes</taxon>
        <taxon>Eurotiomycetidae</taxon>
        <taxon>Eurotiales</taxon>
        <taxon>Aspergillaceae</taxon>
        <taxon>Aspergillus</taxon>
        <taxon>Aspergillus subgen. Nidulantes</taxon>
    </lineage>
</organism>
<dbReference type="PIRSF" id="PIRSF000332">
    <property type="entry name" value="FMO"/>
    <property type="match status" value="1"/>
</dbReference>
<sequence>MPPVKRVAVVGTGPAGAIAVDALMQERAFDVVRVFERQERAGGNWVSRENEQAVPLDIDRLSTRTADKPIGIPDDLPRYTPALTAHRYADSHIYPGLHTNVDASVMEYSQEQIPVVRSDWSVGLHGPDTPFRHHRVIRQYIEDLLNRNGYQDLVEYNTTVELAVKDPETDTWVLTLRRAGQAGKLDYWWTETFDALVVASGHYNVPYVPPIPGLKEFAERYPGSVEHAKQYRGPKKYQGKRVITIGASVSAADTAVSLIDSAKPPIYAVVRGKYNIYFGDEAFKHPQIERRAPISHIESEDGARTVHFEDGTSIPDVDHLIFGTGFTWTLPFLPDIPIRNNRVPDLYLHIFHQRDPSLVFLGAVGAGLTFKVFEWQAVAAARVLAGKARLPPLAEQRRWESDRIAAKGDAAGFLMIYPDFETYFEQLRDLAGDPAEGEPGRRLPPFNRAWPEDFSAGHQRRIRMWRRVNEAARGEVVN</sequence>
<dbReference type="Gene3D" id="3.50.50.60">
    <property type="entry name" value="FAD/NAD(P)-binding domain"/>
    <property type="match status" value="2"/>
</dbReference>
<keyword evidence="2" id="KW-0285">Flavoprotein</keyword>
<keyword evidence="3" id="KW-0274">FAD</keyword>
<protein>
    <recommendedName>
        <fullName evidence="8">Monooxygenase</fullName>
    </recommendedName>
</protein>
<dbReference type="SUPFAM" id="SSF51905">
    <property type="entry name" value="FAD/NAD(P)-binding domain"/>
    <property type="match status" value="2"/>
</dbReference>
<evidence type="ECO:0000313" key="6">
    <source>
        <dbReference type="EMBL" id="KAL2865878.1"/>
    </source>
</evidence>
<accession>A0ABR4LMV8</accession>
<dbReference type="InterPro" id="IPR036188">
    <property type="entry name" value="FAD/NAD-bd_sf"/>
</dbReference>
<gene>
    <name evidence="6" type="ORF">BJX67DRAFT_157698</name>
</gene>
<evidence type="ECO:0008006" key="8">
    <source>
        <dbReference type="Google" id="ProtNLM"/>
    </source>
</evidence>
<comment type="similarity">
    <text evidence="1">Belongs to the FMO family.</text>
</comment>
<evidence type="ECO:0000256" key="1">
    <source>
        <dbReference type="ARBA" id="ARBA00009183"/>
    </source>
</evidence>
<reference evidence="6 7" key="1">
    <citation type="submission" date="2024-07" db="EMBL/GenBank/DDBJ databases">
        <title>Section-level genome sequencing and comparative genomics of Aspergillus sections Usti and Cavernicolus.</title>
        <authorList>
            <consortium name="Lawrence Berkeley National Laboratory"/>
            <person name="Nybo J.L."/>
            <person name="Vesth T.C."/>
            <person name="Theobald S."/>
            <person name="Frisvad J.C."/>
            <person name="Larsen T.O."/>
            <person name="Kjaerboelling I."/>
            <person name="Rothschild-Mancinelli K."/>
            <person name="Lyhne E.K."/>
            <person name="Kogle M.E."/>
            <person name="Barry K."/>
            <person name="Clum A."/>
            <person name="Na H."/>
            <person name="Ledsgaard L."/>
            <person name="Lin J."/>
            <person name="Lipzen A."/>
            <person name="Kuo A."/>
            <person name="Riley R."/>
            <person name="Mondo S."/>
            <person name="Labutti K."/>
            <person name="Haridas S."/>
            <person name="Pangalinan J."/>
            <person name="Salamov A.A."/>
            <person name="Simmons B.A."/>
            <person name="Magnuson J.K."/>
            <person name="Chen J."/>
            <person name="Drula E."/>
            <person name="Henrissat B."/>
            <person name="Wiebenga A."/>
            <person name="Lubbers R.J."/>
            <person name="Gomes A.C."/>
            <person name="Macurrencykelacurrency M.R."/>
            <person name="Stajich J."/>
            <person name="Grigoriev I.V."/>
            <person name="Mortensen U.H."/>
            <person name="De Vries R.P."/>
            <person name="Baker S.E."/>
            <person name="Andersen M.R."/>
        </authorList>
    </citation>
    <scope>NUCLEOTIDE SEQUENCE [LARGE SCALE GENOMIC DNA]</scope>
    <source>
        <strain evidence="6 7">CBS 449.75</strain>
    </source>
</reference>
<dbReference type="Pfam" id="PF00743">
    <property type="entry name" value="FMO-like"/>
    <property type="match status" value="2"/>
</dbReference>
<comment type="caution">
    <text evidence="6">The sequence shown here is derived from an EMBL/GenBank/DDBJ whole genome shotgun (WGS) entry which is preliminary data.</text>
</comment>
<dbReference type="PANTHER" id="PTHR23023">
    <property type="entry name" value="DIMETHYLANILINE MONOOXYGENASE"/>
    <property type="match status" value="1"/>
</dbReference>
<evidence type="ECO:0000313" key="7">
    <source>
        <dbReference type="Proteomes" id="UP001610432"/>
    </source>
</evidence>
<keyword evidence="5" id="KW-0560">Oxidoreductase</keyword>
<dbReference type="PRINTS" id="PR00419">
    <property type="entry name" value="ADXRDTASE"/>
</dbReference>